<evidence type="ECO:0000259" key="8">
    <source>
        <dbReference type="PROSITE" id="PS51379"/>
    </source>
</evidence>
<dbReference type="PANTHER" id="PTHR43687:SF6">
    <property type="entry name" value="L-ASPARTATE SEMIALDEHYDE SULFURTRANSFERASE IRON-SULFUR SUBUNIT"/>
    <property type="match status" value="1"/>
</dbReference>
<keyword evidence="5" id="KW-0249">Electron transport</keyword>
<keyword evidence="2" id="KW-0004">4Fe-4S</keyword>
<proteinExistence type="predicted"/>
<dbReference type="EMBL" id="SNYS01000009">
    <property type="protein sequence ID" value="TDQ68261.1"/>
    <property type="molecule type" value="Genomic_DNA"/>
</dbReference>
<keyword evidence="7" id="KW-0411">Iron-sulfur</keyword>
<dbReference type="Gene3D" id="3.30.70.20">
    <property type="match status" value="2"/>
</dbReference>
<name>A0A484F556_9EURY</name>
<evidence type="ECO:0000313" key="9">
    <source>
        <dbReference type="EMBL" id="TDQ68261.1"/>
    </source>
</evidence>
<dbReference type="PROSITE" id="PS51379">
    <property type="entry name" value="4FE4S_FER_2"/>
    <property type="match status" value="2"/>
</dbReference>
<evidence type="ECO:0000256" key="3">
    <source>
        <dbReference type="ARBA" id="ARBA00022723"/>
    </source>
</evidence>
<dbReference type="RefSeq" id="WP_223611022.1">
    <property type="nucleotide sequence ID" value="NZ_JAHDUW010000004.1"/>
</dbReference>
<keyword evidence="4" id="KW-0677">Repeat</keyword>
<keyword evidence="10" id="KW-1185">Reference proteome</keyword>
<dbReference type="Pfam" id="PF13237">
    <property type="entry name" value="Fer4_10"/>
    <property type="match status" value="1"/>
</dbReference>
<feature type="domain" description="4Fe-4S ferredoxin-type" evidence="8">
    <location>
        <begin position="14"/>
        <end position="43"/>
    </location>
</feature>
<evidence type="ECO:0000256" key="5">
    <source>
        <dbReference type="ARBA" id="ARBA00022982"/>
    </source>
</evidence>
<accession>A0A484F556</accession>
<dbReference type="Proteomes" id="UP000294855">
    <property type="component" value="Unassembled WGS sequence"/>
</dbReference>
<gene>
    <name evidence="9" type="ORF">C7391_1200</name>
</gene>
<sequence length="148" mass="16179">MELSMASSKKVYRNIVKIDETLCNGCGECVSPCAEGAIEIIDGKAKIISEDLCDGMGACLNICPTGALTIEKREALEFNEEKANEMQKMKMTHEKSGTEQKETDGAALTGGTVCFMCGKTDESAYLMNVRKDGKDLWICTKCLPRLIH</sequence>
<reference evidence="9 10" key="1">
    <citation type="submission" date="2019-03" db="EMBL/GenBank/DDBJ databases">
        <title>Genomic Encyclopedia of Type Strains, Phase IV (KMG-IV): sequencing the most valuable type-strain genomes for metagenomic binning, comparative biology and taxonomic classification.</title>
        <authorList>
            <person name="Goeker M."/>
        </authorList>
    </citation>
    <scope>NUCLEOTIDE SEQUENCE [LARGE SCALE GENOMIC DNA]</scope>
    <source>
        <strain evidence="9 10">DSM 13328</strain>
    </source>
</reference>
<keyword evidence="6" id="KW-0408">Iron</keyword>
<organism evidence="9 10">
    <name type="scientific">Methanimicrococcus blatticola</name>
    <dbReference type="NCBI Taxonomy" id="91560"/>
    <lineage>
        <taxon>Archaea</taxon>
        <taxon>Methanobacteriati</taxon>
        <taxon>Methanobacteriota</taxon>
        <taxon>Stenosarchaea group</taxon>
        <taxon>Methanomicrobia</taxon>
        <taxon>Methanosarcinales</taxon>
        <taxon>Methanosarcinaceae</taxon>
        <taxon>Methanimicrococcus</taxon>
    </lineage>
</organism>
<feature type="domain" description="4Fe-4S ferredoxin-type" evidence="8">
    <location>
        <begin position="44"/>
        <end position="73"/>
    </location>
</feature>
<keyword evidence="3" id="KW-0479">Metal-binding</keyword>
<comment type="caution">
    <text evidence="9">The sequence shown here is derived from an EMBL/GenBank/DDBJ whole genome shotgun (WGS) entry which is preliminary data.</text>
</comment>
<dbReference type="PANTHER" id="PTHR43687">
    <property type="entry name" value="ADENYLYLSULFATE REDUCTASE, BETA SUBUNIT"/>
    <property type="match status" value="1"/>
</dbReference>
<protein>
    <recommendedName>
        <fullName evidence="8">4Fe-4S ferredoxin-type domain-containing protein</fullName>
    </recommendedName>
</protein>
<evidence type="ECO:0000256" key="6">
    <source>
        <dbReference type="ARBA" id="ARBA00023004"/>
    </source>
</evidence>
<dbReference type="SUPFAM" id="SSF54862">
    <property type="entry name" value="4Fe-4S ferredoxins"/>
    <property type="match status" value="1"/>
</dbReference>
<dbReference type="AlphaFoldDB" id="A0A484F556"/>
<evidence type="ECO:0000256" key="4">
    <source>
        <dbReference type="ARBA" id="ARBA00022737"/>
    </source>
</evidence>
<evidence type="ECO:0000256" key="1">
    <source>
        <dbReference type="ARBA" id="ARBA00022448"/>
    </source>
</evidence>
<dbReference type="InterPro" id="IPR017896">
    <property type="entry name" value="4Fe4S_Fe-S-bd"/>
</dbReference>
<dbReference type="GO" id="GO:0046872">
    <property type="term" value="F:metal ion binding"/>
    <property type="evidence" value="ECO:0007669"/>
    <property type="project" value="UniProtKB-KW"/>
</dbReference>
<evidence type="ECO:0000256" key="7">
    <source>
        <dbReference type="ARBA" id="ARBA00023014"/>
    </source>
</evidence>
<dbReference type="GO" id="GO:0051539">
    <property type="term" value="F:4 iron, 4 sulfur cluster binding"/>
    <property type="evidence" value="ECO:0007669"/>
    <property type="project" value="UniProtKB-KW"/>
</dbReference>
<evidence type="ECO:0000256" key="2">
    <source>
        <dbReference type="ARBA" id="ARBA00022485"/>
    </source>
</evidence>
<dbReference type="InterPro" id="IPR050572">
    <property type="entry name" value="Fe-S_Ferredoxin"/>
</dbReference>
<keyword evidence="1" id="KW-0813">Transport</keyword>
<evidence type="ECO:0000313" key="10">
    <source>
        <dbReference type="Proteomes" id="UP000294855"/>
    </source>
</evidence>